<evidence type="ECO:0000256" key="4">
    <source>
        <dbReference type="ARBA" id="ARBA00023136"/>
    </source>
</evidence>
<dbReference type="Pfam" id="PF00230">
    <property type="entry name" value="MIP"/>
    <property type="match status" value="1"/>
</dbReference>
<reference evidence="6" key="2">
    <citation type="submission" date="2025-09" db="UniProtKB">
        <authorList>
            <consortium name="Ensembl"/>
        </authorList>
    </citation>
    <scope>IDENTIFICATION</scope>
</reference>
<organism evidence="6 7">
    <name type="scientific">Oncorhynchus kisutch</name>
    <name type="common">Coho salmon</name>
    <name type="synonym">Salmo kisutch</name>
    <dbReference type="NCBI Taxonomy" id="8019"/>
    <lineage>
        <taxon>Eukaryota</taxon>
        <taxon>Metazoa</taxon>
        <taxon>Chordata</taxon>
        <taxon>Craniata</taxon>
        <taxon>Vertebrata</taxon>
        <taxon>Euteleostomi</taxon>
        <taxon>Actinopterygii</taxon>
        <taxon>Neopterygii</taxon>
        <taxon>Teleostei</taxon>
        <taxon>Protacanthopterygii</taxon>
        <taxon>Salmoniformes</taxon>
        <taxon>Salmonidae</taxon>
        <taxon>Salmoninae</taxon>
        <taxon>Oncorhynchus</taxon>
    </lineage>
</organism>
<keyword evidence="7" id="KW-1185">Reference proteome</keyword>
<keyword evidence="3 5" id="KW-1133">Transmembrane helix</keyword>
<feature type="transmembrane region" description="Helical" evidence="5">
    <location>
        <begin position="107"/>
        <end position="129"/>
    </location>
</feature>
<dbReference type="InterPro" id="IPR023266">
    <property type="entry name" value="Aquaporin_11"/>
</dbReference>
<reference evidence="6" key="1">
    <citation type="submission" date="2025-08" db="UniProtKB">
        <authorList>
            <consortium name="Ensembl"/>
        </authorList>
    </citation>
    <scope>IDENTIFICATION</scope>
</reference>
<dbReference type="SUPFAM" id="SSF81338">
    <property type="entry name" value="Aquaporin-like"/>
    <property type="match status" value="1"/>
</dbReference>
<dbReference type="GO" id="GO:0016020">
    <property type="term" value="C:membrane"/>
    <property type="evidence" value="ECO:0007669"/>
    <property type="project" value="UniProtKB-SubCell"/>
</dbReference>
<dbReference type="AlphaFoldDB" id="A0A8C7N7Q6"/>
<dbReference type="PRINTS" id="PR02024">
    <property type="entry name" value="AQUAPORIN11"/>
</dbReference>
<gene>
    <name evidence="6" type="primary">LOC109872607</name>
    <name evidence="6" type="synonym">AQP11</name>
</gene>
<dbReference type="GeneTree" id="ENSGT00530000063816"/>
<keyword evidence="2 5" id="KW-0812">Transmembrane</keyword>
<feature type="transmembrane region" description="Helical" evidence="5">
    <location>
        <begin position="183"/>
        <end position="207"/>
    </location>
</feature>
<name>A0A8C7N7Q6_ONCKI</name>
<evidence type="ECO:0000313" key="7">
    <source>
        <dbReference type="Proteomes" id="UP000694557"/>
    </source>
</evidence>
<sequence>MTDLGISLALLATTVLLCEATRILISRLFSGKDYAIYLVEIVSTYQLCACTHELKVLGEVGRIEPHIALTLTFIITVVHVITFHGAFANPNGAIENVYRKNITGKTAVARITCMFIGGKAAQLLVPHIWSLGLSDHHLTHKRFGFKCFSPINGSLLEAAGVELACTFAVQAAVLHIHKLDERFHAPVIAAVITSLVYSGGHISGAVFNPIMAFSVQFPCSGHTFLEYAFVYWLGPVTGGVASFFSILLSWNSTPLAVGLQILGDLLRDLPVSPVSDPESLSFLWSSALLRWVIPRIFRRIPSSWISDVVPASFFSPLSSSSLLSSSSDPSLAFA</sequence>
<dbReference type="PANTHER" id="PTHR21191:SF7">
    <property type="entry name" value="AQUAPORIN-11"/>
    <property type="match status" value="1"/>
</dbReference>
<dbReference type="InterPro" id="IPR023271">
    <property type="entry name" value="Aquaporin-like"/>
</dbReference>
<dbReference type="Proteomes" id="UP000694557">
    <property type="component" value="Unassembled WGS sequence"/>
</dbReference>
<evidence type="ECO:0000256" key="1">
    <source>
        <dbReference type="ARBA" id="ARBA00004141"/>
    </source>
</evidence>
<feature type="transmembrane region" description="Helical" evidence="5">
    <location>
        <begin position="228"/>
        <end position="250"/>
    </location>
</feature>
<dbReference type="GO" id="GO:0005737">
    <property type="term" value="C:cytoplasm"/>
    <property type="evidence" value="ECO:0007669"/>
    <property type="project" value="TreeGrafter"/>
</dbReference>
<protein>
    <submittedName>
        <fullName evidence="6">Aquaporin-11</fullName>
    </submittedName>
</protein>
<dbReference type="Gene3D" id="1.20.1080.10">
    <property type="entry name" value="Glycerol uptake facilitator protein"/>
    <property type="match status" value="1"/>
</dbReference>
<accession>A0A8C7N7Q6</accession>
<keyword evidence="4 5" id="KW-0472">Membrane</keyword>
<dbReference type="PANTHER" id="PTHR21191">
    <property type="entry name" value="AQUAPORIN"/>
    <property type="match status" value="1"/>
</dbReference>
<comment type="subcellular location">
    <subcellularLocation>
        <location evidence="1">Membrane</location>
        <topology evidence="1">Multi-pass membrane protein</topology>
    </subcellularLocation>
</comment>
<evidence type="ECO:0000256" key="2">
    <source>
        <dbReference type="ARBA" id="ARBA00022692"/>
    </source>
</evidence>
<evidence type="ECO:0000256" key="3">
    <source>
        <dbReference type="ARBA" id="ARBA00022989"/>
    </source>
</evidence>
<evidence type="ECO:0000313" key="6">
    <source>
        <dbReference type="Ensembl" id="ENSOKIP00005108232.1"/>
    </source>
</evidence>
<dbReference type="InterPro" id="IPR000425">
    <property type="entry name" value="MIP"/>
</dbReference>
<dbReference type="Ensembl" id="ENSOKIT00005115975.1">
    <property type="protein sequence ID" value="ENSOKIP00005108232.1"/>
    <property type="gene ID" value="ENSOKIG00005047419.1"/>
</dbReference>
<proteinExistence type="predicted"/>
<dbReference type="InterPro" id="IPR051883">
    <property type="entry name" value="AQP11/12_channel"/>
</dbReference>
<evidence type="ECO:0000256" key="5">
    <source>
        <dbReference type="SAM" id="Phobius"/>
    </source>
</evidence>
<feature type="transmembrane region" description="Helical" evidence="5">
    <location>
        <begin position="67"/>
        <end position="87"/>
    </location>
</feature>
<dbReference type="GO" id="GO:0015267">
    <property type="term" value="F:channel activity"/>
    <property type="evidence" value="ECO:0007669"/>
    <property type="project" value="InterPro"/>
</dbReference>